<dbReference type="InterPro" id="IPR000182">
    <property type="entry name" value="GNAT_dom"/>
</dbReference>
<dbReference type="Gene3D" id="3.40.630.30">
    <property type="match status" value="1"/>
</dbReference>
<dbReference type="AlphaFoldDB" id="A0A9D7SC93"/>
<dbReference type="Proteomes" id="UP000808349">
    <property type="component" value="Unassembled WGS sequence"/>
</dbReference>
<organism evidence="2 3">
    <name type="scientific">Candidatus Defluviibacterium haderslevense</name>
    <dbReference type="NCBI Taxonomy" id="2981993"/>
    <lineage>
        <taxon>Bacteria</taxon>
        <taxon>Pseudomonadati</taxon>
        <taxon>Bacteroidota</taxon>
        <taxon>Saprospiria</taxon>
        <taxon>Saprospirales</taxon>
        <taxon>Saprospiraceae</taxon>
        <taxon>Candidatus Defluviibacterium</taxon>
    </lineage>
</organism>
<sequence length="147" mass="17464">MIRLSKHSDREVLIQNMKSNVPQYFAESEIVEFMDYLNQHAEHYYVYEDQGIIIGSGGINYFLDEGVARISWDIIHPAHQNRGIGKQLVLYRINEIKKISKIKFVIVRTSQMVYPFYQQLGFQLEFITKDYWAKGFDLYQMQMNIQV</sequence>
<accession>A0A9D7SC93</accession>
<name>A0A9D7SC93_9BACT</name>
<protein>
    <submittedName>
        <fullName evidence="2">GNAT family N-acetyltransferase</fullName>
    </submittedName>
</protein>
<feature type="domain" description="N-acetyltransferase" evidence="1">
    <location>
        <begin position="1"/>
        <end position="146"/>
    </location>
</feature>
<reference evidence="2 3" key="1">
    <citation type="submission" date="2020-10" db="EMBL/GenBank/DDBJ databases">
        <title>Connecting structure to function with the recovery of over 1000 high-quality activated sludge metagenome-assembled genomes encoding full-length rRNA genes using long-read sequencing.</title>
        <authorList>
            <person name="Singleton C.M."/>
            <person name="Petriglieri F."/>
            <person name="Kristensen J.M."/>
            <person name="Kirkegaard R.H."/>
            <person name="Michaelsen T.Y."/>
            <person name="Andersen M.H."/>
            <person name="Karst S.M."/>
            <person name="Dueholm M.S."/>
            <person name="Nielsen P.H."/>
            <person name="Albertsen M."/>
        </authorList>
    </citation>
    <scope>NUCLEOTIDE SEQUENCE [LARGE SCALE GENOMIC DNA]</scope>
    <source>
        <strain evidence="2">Ribe_18-Q3-R11-54_BAT3C.373</strain>
    </source>
</reference>
<evidence type="ECO:0000259" key="1">
    <source>
        <dbReference type="PROSITE" id="PS51186"/>
    </source>
</evidence>
<dbReference type="CDD" id="cd04301">
    <property type="entry name" value="NAT_SF"/>
    <property type="match status" value="1"/>
</dbReference>
<proteinExistence type="predicted"/>
<gene>
    <name evidence="2" type="ORF">IPO85_16095</name>
</gene>
<comment type="caution">
    <text evidence="2">The sequence shown here is derived from an EMBL/GenBank/DDBJ whole genome shotgun (WGS) entry which is preliminary data.</text>
</comment>
<evidence type="ECO:0000313" key="3">
    <source>
        <dbReference type="Proteomes" id="UP000808349"/>
    </source>
</evidence>
<evidence type="ECO:0000313" key="2">
    <source>
        <dbReference type="EMBL" id="MBK9719000.1"/>
    </source>
</evidence>
<dbReference type="Pfam" id="PF13508">
    <property type="entry name" value="Acetyltransf_7"/>
    <property type="match status" value="1"/>
</dbReference>
<dbReference type="InterPro" id="IPR016181">
    <property type="entry name" value="Acyl_CoA_acyltransferase"/>
</dbReference>
<dbReference type="EMBL" id="JADKFW010000014">
    <property type="protein sequence ID" value="MBK9719000.1"/>
    <property type="molecule type" value="Genomic_DNA"/>
</dbReference>
<dbReference type="PROSITE" id="PS51186">
    <property type="entry name" value="GNAT"/>
    <property type="match status" value="1"/>
</dbReference>
<dbReference type="SUPFAM" id="SSF55729">
    <property type="entry name" value="Acyl-CoA N-acyltransferases (Nat)"/>
    <property type="match status" value="1"/>
</dbReference>
<dbReference type="GO" id="GO:0016747">
    <property type="term" value="F:acyltransferase activity, transferring groups other than amino-acyl groups"/>
    <property type="evidence" value="ECO:0007669"/>
    <property type="project" value="InterPro"/>
</dbReference>